<keyword evidence="2" id="KW-0378">Hydrolase</keyword>
<dbReference type="AlphaFoldDB" id="A0AAW1G9U1"/>
<dbReference type="Pfam" id="PF07971">
    <property type="entry name" value="Glyco_hydro_92"/>
    <property type="match status" value="1"/>
</dbReference>
<dbReference type="Gene3D" id="1.20.1610.10">
    <property type="entry name" value="alpha-1,2-mannosidases domains"/>
    <property type="match status" value="1"/>
</dbReference>
<dbReference type="InterPro" id="IPR012939">
    <property type="entry name" value="Glyco_hydro_92"/>
</dbReference>
<proteinExistence type="predicted"/>
<evidence type="ECO:0000313" key="2">
    <source>
        <dbReference type="EMBL" id="KAK9659690.1"/>
    </source>
</evidence>
<feature type="non-terminal residue" evidence="2">
    <location>
        <position position="1"/>
    </location>
</feature>
<keyword evidence="3" id="KW-1185">Reference proteome</keyword>
<comment type="caution">
    <text evidence="2">The sequence shown here is derived from an EMBL/GenBank/DDBJ whole genome shotgun (WGS) entry which is preliminary data.</text>
</comment>
<dbReference type="EMBL" id="JASPKY010006036">
    <property type="protein sequence ID" value="KAK9659690.1"/>
    <property type="molecule type" value="Genomic_DNA"/>
</dbReference>
<evidence type="ECO:0000313" key="3">
    <source>
        <dbReference type="Proteomes" id="UP001458880"/>
    </source>
</evidence>
<name>A0AAW1G9U1_POPJA</name>
<evidence type="ECO:0000259" key="1">
    <source>
        <dbReference type="Pfam" id="PF07971"/>
    </source>
</evidence>
<reference evidence="2 3" key="1">
    <citation type="journal article" date="2024" name="BMC Genomics">
        <title>De novo assembly and annotation of Popillia japonica's genome with initial clues to its potential as an invasive pest.</title>
        <authorList>
            <person name="Cucini C."/>
            <person name="Boschi S."/>
            <person name="Funari R."/>
            <person name="Cardaioli E."/>
            <person name="Iannotti N."/>
            <person name="Marturano G."/>
            <person name="Paoli F."/>
            <person name="Bruttini M."/>
            <person name="Carapelli A."/>
            <person name="Frati F."/>
            <person name="Nardi F."/>
        </authorList>
    </citation>
    <scope>NUCLEOTIDE SEQUENCE [LARGE SCALE GENOMIC DNA]</scope>
    <source>
        <strain evidence="2">DMR45628</strain>
    </source>
</reference>
<sequence>ETNFETVAKGLEFALADWCIAQVAKKLNKSEDYERLISKPWPKDWSSRWPTGALLRWRRS</sequence>
<gene>
    <name evidence="2" type="ORF">QE152_g41633</name>
</gene>
<dbReference type="GO" id="GO:0016787">
    <property type="term" value="F:hydrolase activity"/>
    <property type="evidence" value="ECO:0007669"/>
    <property type="project" value="UniProtKB-KW"/>
</dbReference>
<feature type="domain" description="Glycosyl hydrolase family 92" evidence="1">
    <location>
        <begin position="4"/>
        <end position="39"/>
    </location>
</feature>
<dbReference type="Proteomes" id="UP001458880">
    <property type="component" value="Unassembled WGS sequence"/>
</dbReference>
<organism evidence="2 3">
    <name type="scientific">Popillia japonica</name>
    <name type="common">Japanese beetle</name>
    <dbReference type="NCBI Taxonomy" id="7064"/>
    <lineage>
        <taxon>Eukaryota</taxon>
        <taxon>Metazoa</taxon>
        <taxon>Ecdysozoa</taxon>
        <taxon>Arthropoda</taxon>
        <taxon>Hexapoda</taxon>
        <taxon>Insecta</taxon>
        <taxon>Pterygota</taxon>
        <taxon>Neoptera</taxon>
        <taxon>Endopterygota</taxon>
        <taxon>Coleoptera</taxon>
        <taxon>Polyphaga</taxon>
        <taxon>Scarabaeiformia</taxon>
        <taxon>Scarabaeidae</taxon>
        <taxon>Rutelinae</taxon>
        <taxon>Popillia</taxon>
    </lineage>
</organism>
<accession>A0AAW1G9U1</accession>
<protein>
    <submittedName>
        <fullName evidence="2">Glycosyl hydrolase family 92</fullName>
    </submittedName>
</protein>